<dbReference type="PANTHER" id="PTHR43537:SF5">
    <property type="entry name" value="UXU OPERON TRANSCRIPTIONAL REGULATOR"/>
    <property type="match status" value="1"/>
</dbReference>
<proteinExistence type="predicted"/>
<accession>A0ABV6MHT3</accession>
<evidence type="ECO:0000256" key="1">
    <source>
        <dbReference type="ARBA" id="ARBA00023015"/>
    </source>
</evidence>
<dbReference type="Gene3D" id="1.10.10.10">
    <property type="entry name" value="Winged helix-like DNA-binding domain superfamily/Winged helix DNA-binding domain"/>
    <property type="match status" value="1"/>
</dbReference>
<evidence type="ECO:0000313" key="5">
    <source>
        <dbReference type="EMBL" id="MFC0534104.1"/>
    </source>
</evidence>
<dbReference type="Proteomes" id="UP001589867">
    <property type="component" value="Unassembled WGS sequence"/>
</dbReference>
<dbReference type="Pfam" id="PF07729">
    <property type="entry name" value="FCD"/>
    <property type="match status" value="1"/>
</dbReference>
<comment type="caution">
    <text evidence="5">The sequence shown here is derived from an EMBL/GenBank/DDBJ whole genome shotgun (WGS) entry which is preliminary data.</text>
</comment>
<keyword evidence="6" id="KW-1185">Reference proteome</keyword>
<sequence length="230" mass="25027">MAARYPLPDAKPGDTVQERVKLALREAITRGDLAPGAKVHQASIAKSLRVSVTPVREALRDLAAEGLIALDAHRGARVRLIDLDEFLEIRQLMEFMEPLCARLAAERITDDELATLHAIQDQLERVTAASDYLPLNADFHDYMTTAAKAPRLAAILGPLRVASRVVITTALGTVPSRVEQGIEEHRPILAALRRRDGDAAAEATVRHLAPTWDAVEALCRSRAAATTVPD</sequence>
<organism evidence="5 6">
    <name type="scientific">Phytohabitans kaempferiae</name>
    <dbReference type="NCBI Taxonomy" id="1620943"/>
    <lineage>
        <taxon>Bacteria</taxon>
        <taxon>Bacillati</taxon>
        <taxon>Actinomycetota</taxon>
        <taxon>Actinomycetes</taxon>
        <taxon>Micromonosporales</taxon>
        <taxon>Micromonosporaceae</taxon>
    </lineage>
</organism>
<dbReference type="SMART" id="SM00345">
    <property type="entry name" value="HTH_GNTR"/>
    <property type="match status" value="1"/>
</dbReference>
<evidence type="ECO:0000256" key="2">
    <source>
        <dbReference type="ARBA" id="ARBA00023125"/>
    </source>
</evidence>
<gene>
    <name evidence="5" type="ORF">ACFFIA_41555</name>
</gene>
<protein>
    <submittedName>
        <fullName evidence="5">GntR family transcriptional regulator</fullName>
    </submittedName>
</protein>
<dbReference type="InterPro" id="IPR008920">
    <property type="entry name" value="TF_FadR/GntR_C"/>
</dbReference>
<dbReference type="EMBL" id="JBHLUH010000100">
    <property type="protein sequence ID" value="MFC0534104.1"/>
    <property type="molecule type" value="Genomic_DNA"/>
</dbReference>
<dbReference type="InterPro" id="IPR000524">
    <property type="entry name" value="Tscrpt_reg_HTH_GntR"/>
</dbReference>
<dbReference type="InterPro" id="IPR036388">
    <property type="entry name" value="WH-like_DNA-bd_sf"/>
</dbReference>
<name>A0ABV6MHT3_9ACTN</name>
<dbReference type="InterPro" id="IPR011711">
    <property type="entry name" value="GntR_C"/>
</dbReference>
<evidence type="ECO:0000256" key="3">
    <source>
        <dbReference type="ARBA" id="ARBA00023163"/>
    </source>
</evidence>
<dbReference type="InterPro" id="IPR036390">
    <property type="entry name" value="WH_DNA-bd_sf"/>
</dbReference>
<dbReference type="CDD" id="cd07377">
    <property type="entry name" value="WHTH_GntR"/>
    <property type="match status" value="1"/>
</dbReference>
<keyword evidence="2" id="KW-0238">DNA-binding</keyword>
<dbReference type="RefSeq" id="WP_377262513.1">
    <property type="nucleotide sequence ID" value="NZ_JBHLUH010000100.1"/>
</dbReference>
<reference evidence="5 6" key="1">
    <citation type="submission" date="2024-09" db="EMBL/GenBank/DDBJ databases">
        <authorList>
            <person name="Sun Q."/>
            <person name="Mori K."/>
        </authorList>
    </citation>
    <scope>NUCLEOTIDE SEQUENCE [LARGE SCALE GENOMIC DNA]</scope>
    <source>
        <strain evidence="5 6">TBRC 3947</strain>
    </source>
</reference>
<evidence type="ECO:0000313" key="6">
    <source>
        <dbReference type="Proteomes" id="UP001589867"/>
    </source>
</evidence>
<dbReference type="Gene3D" id="1.20.120.530">
    <property type="entry name" value="GntR ligand-binding domain-like"/>
    <property type="match status" value="1"/>
</dbReference>
<dbReference type="SUPFAM" id="SSF48008">
    <property type="entry name" value="GntR ligand-binding domain-like"/>
    <property type="match status" value="1"/>
</dbReference>
<dbReference type="Pfam" id="PF00392">
    <property type="entry name" value="GntR"/>
    <property type="match status" value="1"/>
</dbReference>
<keyword evidence="1" id="KW-0805">Transcription regulation</keyword>
<dbReference type="PANTHER" id="PTHR43537">
    <property type="entry name" value="TRANSCRIPTIONAL REGULATOR, GNTR FAMILY"/>
    <property type="match status" value="1"/>
</dbReference>
<keyword evidence="3" id="KW-0804">Transcription</keyword>
<evidence type="ECO:0000259" key="4">
    <source>
        <dbReference type="PROSITE" id="PS50949"/>
    </source>
</evidence>
<dbReference type="SUPFAM" id="SSF46785">
    <property type="entry name" value="Winged helix' DNA-binding domain"/>
    <property type="match status" value="1"/>
</dbReference>
<feature type="domain" description="HTH gntR-type" evidence="4">
    <location>
        <begin position="14"/>
        <end position="81"/>
    </location>
</feature>
<dbReference type="PROSITE" id="PS50949">
    <property type="entry name" value="HTH_GNTR"/>
    <property type="match status" value="1"/>
</dbReference>
<dbReference type="SMART" id="SM00895">
    <property type="entry name" value="FCD"/>
    <property type="match status" value="1"/>
</dbReference>